<proteinExistence type="predicted"/>
<comment type="caution">
    <text evidence="1">The sequence shown here is derived from an EMBL/GenBank/DDBJ whole genome shotgun (WGS) entry which is preliminary data.</text>
</comment>
<sequence length="130" mass="15246">VRADATISILVNEEDIRTLVVEVKSPTKTNEQDFLKLAIEMKIMLDSMIERYICDPVVCDVLVQGFTVRIFKMDLEYDRVYRFIHIHTCYLPRSKDDMNVLQGTLETLFQLKVSIFFLVRNISNRVIRSI</sequence>
<evidence type="ECO:0000313" key="2">
    <source>
        <dbReference type="Proteomes" id="UP001209540"/>
    </source>
</evidence>
<organism evidence="1 2">
    <name type="scientific">Phascolomyces articulosus</name>
    <dbReference type="NCBI Taxonomy" id="60185"/>
    <lineage>
        <taxon>Eukaryota</taxon>
        <taxon>Fungi</taxon>
        <taxon>Fungi incertae sedis</taxon>
        <taxon>Mucoromycota</taxon>
        <taxon>Mucoromycotina</taxon>
        <taxon>Mucoromycetes</taxon>
        <taxon>Mucorales</taxon>
        <taxon>Lichtheimiaceae</taxon>
        <taxon>Phascolomyces</taxon>
    </lineage>
</organism>
<gene>
    <name evidence="1" type="ORF">BDA99DRAFT_438660</name>
</gene>
<protein>
    <submittedName>
        <fullName evidence="1">Uncharacterized protein</fullName>
    </submittedName>
</protein>
<dbReference type="Proteomes" id="UP001209540">
    <property type="component" value="Unassembled WGS sequence"/>
</dbReference>
<feature type="non-terminal residue" evidence="1">
    <location>
        <position position="130"/>
    </location>
</feature>
<keyword evidence="2" id="KW-1185">Reference proteome</keyword>
<reference evidence="1" key="1">
    <citation type="journal article" date="2022" name="IScience">
        <title>Evolution of zygomycete secretomes and the origins of terrestrial fungal ecologies.</title>
        <authorList>
            <person name="Chang Y."/>
            <person name="Wang Y."/>
            <person name="Mondo S."/>
            <person name="Ahrendt S."/>
            <person name="Andreopoulos W."/>
            <person name="Barry K."/>
            <person name="Beard J."/>
            <person name="Benny G.L."/>
            <person name="Blankenship S."/>
            <person name="Bonito G."/>
            <person name="Cuomo C."/>
            <person name="Desiro A."/>
            <person name="Gervers K.A."/>
            <person name="Hundley H."/>
            <person name="Kuo A."/>
            <person name="LaButti K."/>
            <person name="Lang B.F."/>
            <person name="Lipzen A."/>
            <person name="O'Donnell K."/>
            <person name="Pangilinan J."/>
            <person name="Reynolds N."/>
            <person name="Sandor L."/>
            <person name="Smith M.E."/>
            <person name="Tsang A."/>
            <person name="Grigoriev I.V."/>
            <person name="Stajich J.E."/>
            <person name="Spatafora J.W."/>
        </authorList>
    </citation>
    <scope>NUCLEOTIDE SEQUENCE</scope>
    <source>
        <strain evidence="1">RSA 2281</strain>
    </source>
</reference>
<dbReference type="AlphaFoldDB" id="A0AAD5PFB7"/>
<evidence type="ECO:0000313" key="1">
    <source>
        <dbReference type="EMBL" id="KAI9262206.1"/>
    </source>
</evidence>
<dbReference type="EMBL" id="JAIXMP010000014">
    <property type="protein sequence ID" value="KAI9262206.1"/>
    <property type="molecule type" value="Genomic_DNA"/>
</dbReference>
<name>A0AAD5PFB7_9FUNG</name>
<accession>A0AAD5PFB7</accession>
<reference evidence="1" key="2">
    <citation type="submission" date="2023-02" db="EMBL/GenBank/DDBJ databases">
        <authorList>
            <consortium name="DOE Joint Genome Institute"/>
            <person name="Mondo S.J."/>
            <person name="Chang Y."/>
            <person name="Wang Y."/>
            <person name="Ahrendt S."/>
            <person name="Andreopoulos W."/>
            <person name="Barry K."/>
            <person name="Beard J."/>
            <person name="Benny G.L."/>
            <person name="Blankenship S."/>
            <person name="Bonito G."/>
            <person name="Cuomo C."/>
            <person name="Desiro A."/>
            <person name="Gervers K.A."/>
            <person name="Hundley H."/>
            <person name="Kuo A."/>
            <person name="LaButti K."/>
            <person name="Lang B.F."/>
            <person name="Lipzen A."/>
            <person name="O'Donnell K."/>
            <person name="Pangilinan J."/>
            <person name="Reynolds N."/>
            <person name="Sandor L."/>
            <person name="Smith M.W."/>
            <person name="Tsang A."/>
            <person name="Grigoriev I.V."/>
            <person name="Stajich J.E."/>
            <person name="Spatafora J.W."/>
        </authorList>
    </citation>
    <scope>NUCLEOTIDE SEQUENCE</scope>
    <source>
        <strain evidence="1">RSA 2281</strain>
    </source>
</reference>